<evidence type="ECO:0000313" key="2">
    <source>
        <dbReference type="Proteomes" id="UP000199050"/>
    </source>
</evidence>
<accession>A0A1G8V2G6</accession>
<gene>
    <name evidence="1" type="ORF">SAMN05216192_12026</name>
</gene>
<dbReference type="OrthoDB" id="47713at2"/>
<evidence type="ECO:0000313" key="1">
    <source>
        <dbReference type="EMBL" id="SDJ60282.1"/>
    </source>
</evidence>
<proteinExistence type="predicted"/>
<reference evidence="2" key="1">
    <citation type="submission" date="2016-10" db="EMBL/GenBank/DDBJ databases">
        <authorList>
            <person name="Varghese N."/>
            <person name="Submissions S."/>
        </authorList>
    </citation>
    <scope>NUCLEOTIDE SEQUENCE [LARGE SCALE GENOMIC DNA]</scope>
    <source>
        <strain evidence="2">CGMCC 1.11012</strain>
    </source>
</reference>
<protein>
    <recommendedName>
        <fullName evidence="3">Transcription initiation factor TFIIIB</fullName>
    </recommendedName>
</protein>
<keyword evidence="2" id="KW-1185">Reference proteome</keyword>
<dbReference type="EMBL" id="FNDX01000020">
    <property type="protein sequence ID" value="SDJ60282.1"/>
    <property type="molecule type" value="Genomic_DNA"/>
</dbReference>
<evidence type="ECO:0008006" key="3">
    <source>
        <dbReference type="Google" id="ProtNLM"/>
    </source>
</evidence>
<dbReference type="Proteomes" id="UP000199050">
    <property type="component" value="Unassembled WGS sequence"/>
</dbReference>
<dbReference type="STRING" id="1174501.SAMN05216192_12026"/>
<organism evidence="1 2">
    <name type="scientific">Paenibacillus typhae</name>
    <dbReference type="NCBI Taxonomy" id="1174501"/>
    <lineage>
        <taxon>Bacteria</taxon>
        <taxon>Bacillati</taxon>
        <taxon>Bacillota</taxon>
        <taxon>Bacilli</taxon>
        <taxon>Bacillales</taxon>
        <taxon>Paenibacillaceae</taxon>
        <taxon>Paenibacillus</taxon>
    </lineage>
</organism>
<dbReference type="AlphaFoldDB" id="A0A1G8V2G6"/>
<name>A0A1G8V2G6_9BACL</name>
<sequence>MDQTQTACKACGRTEFVKGRLNNGYARVMPINKAFSFGSGVIYTFCKRCGEIASMKIENPEKF</sequence>